<evidence type="ECO:0000256" key="1">
    <source>
        <dbReference type="ARBA" id="ARBA00010899"/>
    </source>
</evidence>
<feature type="region of interest" description="Disordered" evidence="8">
    <location>
        <begin position="801"/>
        <end position="829"/>
    </location>
</feature>
<dbReference type="InterPro" id="IPR027417">
    <property type="entry name" value="P-loop_NTPase"/>
</dbReference>
<protein>
    <submittedName>
        <fullName evidence="11">Kinesin-4</fullName>
    </submittedName>
</protein>
<evidence type="ECO:0000256" key="5">
    <source>
        <dbReference type="ARBA" id="ARBA00023054"/>
    </source>
</evidence>
<dbReference type="EMBL" id="SSTE01014815">
    <property type="protein sequence ID" value="KAA0044397.1"/>
    <property type="molecule type" value="Genomic_DNA"/>
</dbReference>
<keyword evidence="6 7" id="KW-0505">Motor protein</keyword>
<keyword evidence="4 7" id="KW-0067">ATP-binding</keyword>
<feature type="domain" description="Calponin-homology (CH)" evidence="9">
    <location>
        <begin position="42"/>
        <end position="164"/>
    </location>
</feature>
<evidence type="ECO:0000256" key="4">
    <source>
        <dbReference type="ARBA" id="ARBA00022840"/>
    </source>
</evidence>
<organism evidence="11 12">
    <name type="scientific">Cucumis melo var. makuwa</name>
    <name type="common">Oriental melon</name>
    <dbReference type="NCBI Taxonomy" id="1194695"/>
    <lineage>
        <taxon>Eukaryota</taxon>
        <taxon>Viridiplantae</taxon>
        <taxon>Streptophyta</taxon>
        <taxon>Embryophyta</taxon>
        <taxon>Tracheophyta</taxon>
        <taxon>Spermatophyta</taxon>
        <taxon>Magnoliopsida</taxon>
        <taxon>eudicotyledons</taxon>
        <taxon>Gunneridae</taxon>
        <taxon>Pentapetalae</taxon>
        <taxon>rosids</taxon>
        <taxon>fabids</taxon>
        <taxon>Cucurbitales</taxon>
        <taxon>Cucurbitaceae</taxon>
        <taxon>Benincaseae</taxon>
        <taxon>Cucumis</taxon>
    </lineage>
</organism>
<dbReference type="InterPro" id="IPR001715">
    <property type="entry name" value="CH_dom"/>
</dbReference>
<dbReference type="Proteomes" id="UP000321393">
    <property type="component" value="Unassembled WGS sequence"/>
</dbReference>
<dbReference type="GO" id="GO:0016887">
    <property type="term" value="F:ATP hydrolysis activity"/>
    <property type="evidence" value="ECO:0007669"/>
    <property type="project" value="UniProtKB-ARBA"/>
</dbReference>
<dbReference type="InterPro" id="IPR027640">
    <property type="entry name" value="Kinesin-like_fam"/>
</dbReference>
<name>A0A5A7TRA6_CUCMM</name>
<evidence type="ECO:0000313" key="11">
    <source>
        <dbReference type="EMBL" id="KAA0044397.1"/>
    </source>
</evidence>
<dbReference type="GO" id="GO:0007018">
    <property type="term" value="P:microtubule-based movement"/>
    <property type="evidence" value="ECO:0007669"/>
    <property type="project" value="InterPro"/>
</dbReference>
<dbReference type="InterPro" id="IPR036872">
    <property type="entry name" value="CH_dom_sf"/>
</dbReference>
<comment type="caution">
    <text evidence="11">The sequence shown here is derived from an EMBL/GenBank/DDBJ whole genome shotgun (WGS) entry which is preliminary data.</text>
</comment>
<evidence type="ECO:0000256" key="6">
    <source>
        <dbReference type="ARBA" id="ARBA00023175"/>
    </source>
</evidence>
<dbReference type="SMART" id="SM00033">
    <property type="entry name" value="CH"/>
    <property type="match status" value="1"/>
</dbReference>
<keyword evidence="2" id="KW-0493">Microtubule</keyword>
<dbReference type="InterPro" id="IPR001752">
    <property type="entry name" value="Kinesin_motor_dom"/>
</dbReference>
<dbReference type="OrthoDB" id="3176171at2759"/>
<dbReference type="FunFam" id="3.40.850.10:FF:000045">
    <property type="entry name" value="Kinesin-like protein KIN-14I isoform A"/>
    <property type="match status" value="1"/>
</dbReference>
<dbReference type="GO" id="GO:0005524">
    <property type="term" value="F:ATP binding"/>
    <property type="evidence" value="ECO:0007669"/>
    <property type="project" value="UniProtKB-UniRule"/>
</dbReference>
<proteinExistence type="inferred from homology"/>
<dbReference type="PROSITE" id="PS50021">
    <property type="entry name" value="CH"/>
    <property type="match status" value="1"/>
</dbReference>
<evidence type="ECO:0000256" key="7">
    <source>
        <dbReference type="PROSITE-ProRule" id="PRU00283"/>
    </source>
</evidence>
<evidence type="ECO:0000259" key="9">
    <source>
        <dbReference type="PROSITE" id="PS50021"/>
    </source>
</evidence>
<dbReference type="SMART" id="SM00129">
    <property type="entry name" value="KISc"/>
    <property type="match status" value="1"/>
</dbReference>
<feature type="compositionally biased region" description="Polar residues" evidence="8">
    <location>
        <begin position="1021"/>
        <end position="1038"/>
    </location>
</feature>
<feature type="domain" description="Kinesin motor" evidence="10">
    <location>
        <begin position="440"/>
        <end position="772"/>
    </location>
</feature>
<dbReference type="CDD" id="cd21203">
    <property type="entry name" value="CH_AtKIN14-like"/>
    <property type="match status" value="1"/>
</dbReference>
<dbReference type="GO" id="GO:0005874">
    <property type="term" value="C:microtubule"/>
    <property type="evidence" value="ECO:0007669"/>
    <property type="project" value="UniProtKB-KW"/>
</dbReference>
<evidence type="ECO:0000256" key="2">
    <source>
        <dbReference type="ARBA" id="ARBA00022701"/>
    </source>
</evidence>
<evidence type="ECO:0000313" key="12">
    <source>
        <dbReference type="Proteomes" id="UP000321393"/>
    </source>
</evidence>
<dbReference type="SUPFAM" id="SSF52540">
    <property type="entry name" value="P-loop containing nucleoside triphosphate hydrolases"/>
    <property type="match status" value="1"/>
</dbReference>
<accession>A0A5A7TRA6</accession>
<dbReference type="GO" id="GO:0008017">
    <property type="term" value="F:microtubule binding"/>
    <property type="evidence" value="ECO:0007669"/>
    <property type="project" value="InterPro"/>
</dbReference>
<gene>
    <name evidence="11" type="ORF">E6C27_scaffold46G001260</name>
</gene>
<dbReference type="GO" id="GO:0003777">
    <property type="term" value="F:microtubule motor activity"/>
    <property type="evidence" value="ECO:0007669"/>
    <property type="project" value="InterPro"/>
</dbReference>
<sequence length="1066" mass="117611">MERTLSFSVASVVEDVLQQHGNRLGNGGGGLDLESRRAEEAASRRNEAAGWLRKMIGVVAAKDLPAEPSEEEFRLGLRSGIILCNVLNKVQPGAVPKVVESPCDSALIPDGAALSAFQYFENVRNFLVAIQEMGVPTFEASDLEQGGKSARVVNTVLALKSYGEWKQGGGYGVWKFGGNVKPTTTMSATKSFVRKNSEPFTNSLSRTSSLNDKSFNSSNADWNKTNSSRAALIRALLTDKRPEEIPTFVESLLSKLVDEVENRFSSLDLVCILNNLVSFVSLRILFISLLFCKQTKATPKDVVSASSQSNKSLLKSAFGAKRVCCWSFILLTQLTITEPNSKTIEKNEIIHESSIFEEQSKSLLLKQQVIFDQQQKDVQELKHKLHAAKAGMQFMQVKFSEEFHNLGMHVHSLAHAASGYHKVLEENRKLYNQVQDLKGSIRVYCRVRPFLSGQSNYLSVVDSIEDGNITVNAPSKHGKGQRSFSFNKVFGPSATQVEVFADMQPLVRSVLDGYNVCIFAYGQTGSGKTFTMSGPKELTEKSQGVNYRALGDLFLIADQRKETYRYDVSVQMIEIYNEQLSKYCIVDKLEFAASHMEMHIKIRNSSQNGLSVPDANLVSVSSTLDIINLMNLGQRNRAVGATALNDRSSRSHSCLTVHVQGRDLTSGAILRGCMHLVDLAGSERVDKSEVTGDRLKEAQHINKSLSALGDVIASLAQKNPHVPYRNSKLTQLLQDSLGGQAKTLMFVHISPEPDAIGETLSTLKFAERVATVELGAARVNKDTSDVKELKEQIASLKAALARKEGAQQHTPLPASGNSDKFKTKANELSPFRPKSQDVDVLIEHTIRRQPMGDVGNIELHNNSAIRQKRQSFDMDEMLANSPPWPPVSSPCLNYREDEKDTASGEWVDKVMVNKQDVNQIENPLGCWEAENGNLNDIFYQKYLQDSSKLYTEQGYSMLTGANRFNMVGIDDIDDLDAGTSDSSEPDLLWQFNQSKLTSIGSGIGSKTKKPNSGKPVKSPELSKNFNSSMGPSPSQKISNGVAHPLHRNGRQPTSADNKRRTGNRKQ</sequence>
<dbReference type="Pfam" id="PF00225">
    <property type="entry name" value="Kinesin"/>
    <property type="match status" value="1"/>
</dbReference>
<keyword evidence="5" id="KW-0175">Coiled coil</keyword>
<evidence type="ECO:0000259" key="10">
    <source>
        <dbReference type="PROSITE" id="PS50067"/>
    </source>
</evidence>
<reference evidence="11 12" key="1">
    <citation type="submission" date="2019-08" db="EMBL/GenBank/DDBJ databases">
        <title>Draft genome sequences of two oriental melons (Cucumis melo L. var makuwa).</title>
        <authorList>
            <person name="Kwon S.-Y."/>
        </authorList>
    </citation>
    <scope>NUCLEOTIDE SEQUENCE [LARGE SCALE GENOMIC DNA]</scope>
    <source>
        <strain evidence="12">cv. SW 3</strain>
        <tissue evidence="11">Leaf</tissue>
    </source>
</reference>
<feature type="compositionally biased region" description="Polar residues" evidence="8">
    <location>
        <begin position="807"/>
        <end position="818"/>
    </location>
</feature>
<dbReference type="Pfam" id="PF00307">
    <property type="entry name" value="CH"/>
    <property type="match status" value="1"/>
</dbReference>
<dbReference type="Gene3D" id="3.40.850.10">
    <property type="entry name" value="Kinesin motor domain"/>
    <property type="match status" value="1"/>
</dbReference>
<evidence type="ECO:0000256" key="3">
    <source>
        <dbReference type="ARBA" id="ARBA00022741"/>
    </source>
</evidence>
<dbReference type="Gene3D" id="1.10.418.10">
    <property type="entry name" value="Calponin-like domain"/>
    <property type="match status" value="1"/>
</dbReference>
<comment type="similarity">
    <text evidence="1">Belongs to the TRAFAC class myosin-kinesin ATPase superfamily. Kinesin family. KIN-14 subfamily.</text>
</comment>
<dbReference type="PANTHER" id="PTHR47972:SF39">
    <property type="entry name" value="KINESIN-LIKE PROTEIN KIN-14I"/>
    <property type="match status" value="1"/>
</dbReference>
<dbReference type="PANTHER" id="PTHR47972">
    <property type="entry name" value="KINESIN-LIKE PROTEIN KLP-3"/>
    <property type="match status" value="1"/>
</dbReference>
<dbReference type="InterPro" id="IPR036961">
    <property type="entry name" value="Kinesin_motor_dom_sf"/>
</dbReference>
<feature type="binding site" evidence="7">
    <location>
        <begin position="522"/>
        <end position="529"/>
    </location>
    <ligand>
        <name>ATP</name>
        <dbReference type="ChEBI" id="CHEBI:30616"/>
    </ligand>
</feature>
<dbReference type="FunFam" id="1.10.418.10:FF:000062">
    <property type="entry name" value="Kinesin-like protein KIN-14I isoform A"/>
    <property type="match status" value="1"/>
</dbReference>
<keyword evidence="3 7" id="KW-0547">Nucleotide-binding</keyword>
<dbReference type="PROSITE" id="PS50067">
    <property type="entry name" value="KINESIN_MOTOR_2"/>
    <property type="match status" value="1"/>
</dbReference>
<dbReference type="PRINTS" id="PR00380">
    <property type="entry name" value="KINESINHEAVY"/>
</dbReference>
<dbReference type="SUPFAM" id="SSF47576">
    <property type="entry name" value="Calponin-homology domain, CH-domain"/>
    <property type="match status" value="1"/>
</dbReference>
<dbReference type="STRING" id="1194695.A0A5A7TRA6"/>
<evidence type="ECO:0000256" key="8">
    <source>
        <dbReference type="SAM" id="MobiDB-lite"/>
    </source>
</evidence>
<feature type="region of interest" description="Disordered" evidence="8">
    <location>
        <begin position="999"/>
        <end position="1066"/>
    </location>
</feature>
<dbReference type="AlphaFoldDB" id="A0A5A7TRA6"/>